<keyword evidence="3 4" id="KW-0732">Signal</keyword>
<feature type="chain" id="PRO_5039012145" evidence="4">
    <location>
        <begin position="27"/>
        <end position="332"/>
    </location>
</feature>
<proteinExistence type="inferred from homology"/>
<dbReference type="Gene3D" id="3.40.190.10">
    <property type="entry name" value="Periplasmic binding protein-like II"/>
    <property type="match status" value="2"/>
</dbReference>
<accession>A0A1I5PTC6</accession>
<comment type="subcellular location">
    <subcellularLocation>
        <location evidence="1">Periplasm</location>
    </subcellularLocation>
</comment>
<keyword evidence="7" id="KW-1185">Reference proteome</keyword>
<gene>
    <name evidence="6" type="ORF">SAMN04489713_113243</name>
</gene>
<dbReference type="PANTHER" id="PTHR30024">
    <property type="entry name" value="ALIPHATIC SULFONATES-BINDING PROTEIN-RELATED"/>
    <property type="match status" value="1"/>
</dbReference>
<dbReference type="RefSeq" id="WP_075023315.1">
    <property type="nucleotide sequence ID" value="NZ_FOVH01000013.1"/>
</dbReference>
<dbReference type="InterPro" id="IPR015168">
    <property type="entry name" value="SsuA/THI5"/>
</dbReference>
<feature type="domain" description="SsuA/THI5-like" evidence="5">
    <location>
        <begin position="52"/>
        <end position="266"/>
    </location>
</feature>
<evidence type="ECO:0000256" key="4">
    <source>
        <dbReference type="SAM" id="SignalP"/>
    </source>
</evidence>
<dbReference type="SUPFAM" id="SSF53850">
    <property type="entry name" value="Periplasmic binding protein-like II"/>
    <property type="match status" value="1"/>
</dbReference>
<dbReference type="eggNOG" id="COG0715">
    <property type="taxonomic scope" value="Bacteria"/>
</dbReference>
<evidence type="ECO:0000256" key="3">
    <source>
        <dbReference type="ARBA" id="ARBA00022729"/>
    </source>
</evidence>
<dbReference type="PANTHER" id="PTHR30024:SF47">
    <property type="entry name" value="TAURINE-BINDING PERIPLASMIC PROTEIN"/>
    <property type="match status" value="1"/>
</dbReference>
<dbReference type="AlphaFoldDB" id="A0A1I5PTC6"/>
<dbReference type="Pfam" id="PF09084">
    <property type="entry name" value="NMT1"/>
    <property type="match status" value="1"/>
</dbReference>
<comment type="similarity">
    <text evidence="2">Belongs to the bacterial solute-binding protein SsuA/TauA family.</text>
</comment>
<sequence length="332" mass="34558">MQVSSLMRRWLAGMAGLSLLAGSLVACGDSDSGKTADGLTKVTVLRSSGSTFEPLYIAQDQGYFKSAGLQVTIKAGASDQSQNAPSVLRGEAQFAMSDSVQVAKGAEAGLAIKIVSGLQSSTTAAPPSDGLAVPADSPIKSFADVGGKTIALPNLGGSIQVMSNYAAEQAGVNPSTIKYVALPLNSIVDSLNKGQVDGAYIFATFLDAARTSGNRIIGKGMNELPGFPQSILFAGSDWLKENDATAKKFVDAVAKAIAYANTHPDDVRAIDTKYTQLPPNYIKNRSIQPFSAQIDTETLKTVVSKMAAYKISKSAPDPSSLLWSGAPTGDIK</sequence>
<evidence type="ECO:0000256" key="1">
    <source>
        <dbReference type="ARBA" id="ARBA00004418"/>
    </source>
</evidence>
<dbReference type="EMBL" id="FOVH01000013">
    <property type="protein sequence ID" value="SFP37283.1"/>
    <property type="molecule type" value="Genomic_DNA"/>
</dbReference>
<organism evidence="6 7">
    <name type="scientific">Actinomadura madurae</name>
    <dbReference type="NCBI Taxonomy" id="1993"/>
    <lineage>
        <taxon>Bacteria</taxon>
        <taxon>Bacillati</taxon>
        <taxon>Actinomycetota</taxon>
        <taxon>Actinomycetes</taxon>
        <taxon>Streptosporangiales</taxon>
        <taxon>Thermomonosporaceae</taxon>
        <taxon>Actinomadura</taxon>
    </lineage>
</organism>
<dbReference type="Proteomes" id="UP000183413">
    <property type="component" value="Unassembled WGS sequence"/>
</dbReference>
<dbReference type="InParanoid" id="A0A1I5PTC6"/>
<evidence type="ECO:0000259" key="5">
    <source>
        <dbReference type="Pfam" id="PF09084"/>
    </source>
</evidence>
<evidence type="ECO:0000256" key="2">
    <source>
        <dbReference type="ARBA" id="ARBA00010742"/>
    </source>
</evidence>
<reference evidence="6 7" key="1">
    <citation type="submission" date="2016-10" db="EMBL/GenBank/DDBJ databases">
        <authorList>
            <person name="de Groot N.N."/>
        </authorList>
    </citation>
    <scope>NUCLEOTIDE SEQUENCE [LARGE SCALE GENOMIC DNA]</scope>
    <source>
        <strain evidence="6 7">DSM 43067</strain>
    </source>
</reference>
<evidence type="ECO:0000313" key="7">
    <source>
        <dbReference type="Proteomes" id="UP000183413"/>
    </source>
</evidence>
<dbReference type="GO" id="GO:0042597">
    <property type="term" value="C:periplasmic space"/>
    <property type="evidence" value="ECO:0007669"/>
    <property type="project" value="UniProtKB-SubCell"/>
</dbReference>
<dbReference type="OrthoDB" id="5348911at2"/>
<protein>
    <submittedName>
        <fullName evidence="6">NitT/TauT family transport system substrate-binding protein</fullName>
    </submittedName>
</protein>
<evidence type="ECO:0000313" key="6">
    <source>
        <dbReference type="EMBL" id="SFP37283.1"/>
    </source>
</evidence>
<dbReference type="STRING" id="1993.SAMN04489713_113243"/>
<feature type="signal peptide" evidence="4">
    <location>
        <begin position="1"/>
        <end position="26"/>
    </location>
</feature>
<name>A0A1I5PTC6_9ACTN</name>